<evidence type="ECO:0000313" key="4">
    <source>
        <dbReference type="Proteomes" id="UP001359886"/>
    </source>
</evidence>
<dbReference type="Pfam" id="PF02073">
    <property type="entry name" value="Peptidase_M29"/>
    <property type="match status" value="1"/>
</dbReference>
<dbReference type="AlphaFoldDB" id="A0AAW9RC05"/>
<feature type="signal peptide" evidence="2">
    <location>
        <begin position="1"/>
        <end position="31"/>
    </location>
</feature>
<dbReference type="PANTHER" id="PTHR34448">
    <property type="entry name" value="AMINOPEPTIDASE"/>
    <property type="match status" value="1"/>
</dbReference>
<accession>A0AAW9RC05</accession>
<dbReference type="RefSeq" id="WP_354693724.1">
    <property type="nucleotide sequence ID" value="NZ_JAZHOG010000001.1"/>
</dbReference>
<dbReference type="GO" id="GO:0006508">
    <property type="term" value="P:proteolysis"/>
    <property type="evidence" value="ECO:0007669"/>
    <property type="project" value="InterPro"/>
</dbReference>
<dbReference type="InterPro" id="IPR000787">
    <property type="entry name" value="Peptidase_M29"/>
</dbReference>
<sequence length="404" mass="42557">MMLCLPYSGSCIAWVRAVLAPAVLLAGLAAATDVSADSAAEAGGRNLAPREVGAQLMARMALQPGEQVLIIAQPGRWNALVERLGVEIAAADADALGVIQVGEAPAPAGWSTAFTNALAGLSDQERVAALSGVDIAVMLPGARAHPAYAALQEVLRSGQGRTVHFHWEGAYELNGSIKPVDAGVDRLYLDALLETDYPELASRQREFEAAMRGGETRVTTPSGTDLRFRIGDRPVTRQDGNASAARAQAARNLIDREVELPAGVVRVAPLETTVNGTIAFPPTVWGGVEVRGLVLTIQSGRVIDVQADSGREAVLEELDAAGPAGRAFREFALGLNPKLAIPAQGEPWIPYYGYGAGVVRLSLGDNTELGGAVGGGYVRWNFFTHATVRTEGDVWVRDGVLVRP</sequence>
<dbReference type="InterPro" id="IPR052170">
    <property type="entry name" value="M29_Exopeptidase"/>
</dbReference>
<dbReference type="EMBL" id="JAZHOG010000001">
    <property type="protein sequence ID" value="MEJ8566404.1"/>
    <property type="molecule type" value="Genomic_DNA"/>
</dbReference>
<dbReference type="SUPFAM" id="SSF144052">
    <property type="entry name" value="Thermophilic metalloprotease-like"/>
    <property type="match status" value="1"/>
</dbReference>
<protein>
    <submittedName>
        <fullName evidence="3">Aminopeptidase</fullName>
        <ecNumber evidence="3">3.4.11.-</ecNumber>
    </submittedName>
</protein>
<dbReference type="Proteomes" id="UP001359886">
    <property type="component" value="Unassembled WGS sequence"/>
</dbReference>
<evidence type="ECO:0000256" key="1">
    <source>
        <dbReference type="ARBA" id="ARBA00022723"/>
    </source>
</evidence>
<gene>
    <name evidence="3" type="ORF">V3330_02095</name>
</gene>
<keyword evidence="1" id="KW-0479">Metal-binding</keyword>
<name>A0AAW9RC05_9GAMM</name>
<evidence type="ECO:0000256" key="2">
    <source>
        <dbReference type="SAM" id="SignalP"/>
    </source>
</evidence>
<organism evidence="3 4">
    <name type="scientific">Elongatibacter sediminis</name>
    <dbReference type="NCBI Taxonomy" id="3119006"/>
    <lineage>
        <taxon>Bacteria</taxon>
        <taxon>Pseudomonadati</taxon>
        <taxon>Pseudomonadota</taxon>
        <taxon>Gammaproteobacteria</taxon>
        <taxon>Chromatiales</taxon>
        <taxon>Wenzhouxiangellaceae</taxon>
        <taxon>Elongatibacter</taxon>
    </lineage>
</organism>
<keyword evidence="3" id="KW-0378">Hydrolase</keyword>
<keyword evidence="4" id="KW-1185">Reference proteome</keyword>
<keyword evidence="2" id="KW-0732">Signal</keyword>
<dbReference type="EC" id="3.4.11.-" evidence="3"/>
<dbReference type="GO" id="GO:0046872">
    <property type="term" value="F:metal ion binding"/>
    <property type="evidence" value="ECO:0007669"/>
    <property type="project" value="UniProtKB-KW"/>
</dbReference>
<dbReference type="GO" id="GO:0004177">
    <property type="term" value="F:aminopeptidase activity"/>
    <property type="evidence" value="ECO:0007669"/>
    <property type="project" value="UniProtKB-KW"/>
</dbReference>
<proteinExistence type="predicted"/>
<keyword evidence="3" id="KW-0645">Protease</keyword>
<reference evidence="3 4" key="1">
    <citation type="submission" date="2024-02" db="EMBL/GenBank/DDBJ databases">
        <title>A novel Wenzhouxiangellaceae bacterium, isolated from coastal sediments.</title>
        <authorList>
            <person name="Du Z.-J."/>
            <person name="Ye Y.-Q."/>
            <person name="Zhang X.-Y."/>
        </authorList>
    </citation>
    <scope>NUCLEOTIDE SEQUENCE [LARGE SCALE GENOMIC DNA]</scope>
    <source>
        <strain evidence="3 4">CH-27</strain>
    </source>
</reference>
<dbReference type="PANTHER" id="PTHR34448:SF3">
    <property type="entry name" value="AMINOPEPTIDASE AMPS"/>
    <property type="match status" value="1"/>
</dbReference>
<keyword evidence="3" id="KW-0031">Aminopeptidase</keyword>
<comment type="caution">
    <text evidence="3">The sequence shown here is derived from an EMBL/GenBank/DDBJ whole genome shotgun (WGS) entry which is preliminary data.</text>
</comment>
<evidence type="ECO:0000313" key="3">
    <source>
        <dbReference type="EMBL" id="MEJ8566404.1"/>
    </source>
</evidence>
<feature type="chain" id="PRO_5043690295" evidence="2">
    <location>
        <begin position="32"/>
        <end position="404"/>
    </location>
</feature>